<proteinExistence type="predicted"/>
<evidence type="ECO:0000256" key="2">
    <source>
        <dbReference type="PROSITE-ProRule" id="PRU00169"/>
    </source>
</evidence>
<dbReference type="PANTHER" id="PTHR44591:SF24">
    <property type="entry name" value="PROTEIN-GLUTAMATE METHYLESTERASE_PROTEIN-GLUTAMINE GLUTAMINASE 1"/>
    <property type="match status" value="1"/>
</dbReference>
<dbReference type="Gene3D" id="3.40.50.2300">
    <property type="match status" value="1"/>
</dbReference>
<keyword evidence="1 2" id="KW-0597">Phosphoprotein</keyword>
<dbReference type="PANTHER" id="PTHR44591">
    <property type="entry name" value="STRESS RESPONSE REGULATOR PROTEIN 1"/>
    <property type="match status" value="1"/>
</dbReference>
<evidence type="ECO:0000259" key="3">
    <source>
        <dbReference type="PROSITE" id="PS50110"/>
    </source>
</evidence>
<reference evidence="4" key="1">
    <citation type="submission" date="2022-09" db="EMBL/GenBank/DDBJ databases">
        <title>The genome sequence of Tsuneonella sp. YG55.</title>
        <authorList>
            <person name="Liu Y."/>
        </authorList>
    </citation>
    <scope>NUCLEOTIDE SEQUENCE</scope>
    <source>
        <strain evidence="4">YG55</strain>
    </source>
</reference>
<evidence type="ECO:0000313" key="4">
    <source>
        <dbReference type="EMBL" id="MCT2558937.1"/>
    </source>
</evidence>
<comment type="caution">
    <text evidence="4">The sequence shown here is derived from an EMBL/GenBank/DDBJ whole genome shotgun (WGS) entry which is preliminary data.</text>
</comment>
<dbReference type="SMART" id="SM00448">
    <property type="entry name" value="REC"/>
    <property type="match status" value="1"/>
</dbReference>
<dbReference type="EMBL" id="JAOAMV010000003">
    <property type="protein sequence ID" value="MCT2558937.1"/>
    <property type="molecule type" value="Genomic_DNA"/>
</dbReference>
<dbReference type="InterPro" id="IPR011006">
    <property type="entry name" value="CheY-like_superfamily"/>
</dbReference>
<accession>A0A9X2W1D3</accession>
<gene>
    <name evidence="4" type="ORF">N0B51_08090</name>
</gene>
<feature type="domain" description="Response regulatory" evidence="3">
    <location>
        <begin position="4"/>
        <end position="115"/>
    </location>
</feature>
<dbReference type="Proteomes" id="UP001142648">
    <property type="component" value="Unassembled WGS sequence"/>
</dbReference>
<evidence type="ECO:0000256" key="1">
    <source>
        <dbReference type="ARBA" id="ARBA00022553"/>
    </source>
</evidence>
<dbReference type="InterPro" id="IPR001789">
    <property type="entry name" value="Sig_transdc_resp-reg_receiver"/>
</dbReference>
<dbReference type="RefSeq" id="WP_259961799.1">
    <property type="nucleotide sequence ID" value="NZ_JAOAMV010000003.1"/>
</dbReference>
<protein>
    <submittedName>
        <fullName evidence="4">Response regulator</fullName>
    </submittedName>
</protein>
<sequence>MSQCVLVAEDELIIGFDLCDTVEEAGFEVEGPYDTAQSASEAVDRRKPDLAILDIKLDDGEVYPLAEKLIAANVPVIFHSGNVGPDEVSERFPRARALAKPCPPDRIIATMQEALAAA</sequence>
<keyword evidence="5" id="KW-1185">Reference proteome</keyword>
<evidence type="ECO:0000313" key="5">
    <source>
        <dbReference type="Proteomes" id="UP001142648"/>
    </source>
</evidence>
<dbReference type="AlphaFoldDB" id="A0A9X2W1D3"/>
<dbReference type="PROSITE" id="PS50110">
    <property type="entry name" value="RESPONSE_REGULATORY"/>
    <property type="match status" value="1"/>
</dbReference>
<name>A0A9X2W1D3_9SPHN</name>
<dbReference type="InterPro" id="IPR050595">
    <property type="entry name" value="Bact_response_regulator"/>
</dbReference>
<organism evidence="4 5">
    <name type="scientific">Tsuneonella litorea</name>
    <dbReference type="NCBI Taxonomy" id="2976475"/>
    <lineage>
        <taxon>Bacteria</taxon>
        <taxon>Pseudomonadati</taxon>
        <taxon>Pseudomonadota</taxon>
        <taxon>Alphaproteobacteria</taxon>
        <taxon>Sphingomonadales</taxon>
        <taxon>Erythrobacteraceae</taxon>
        <taxon>Tsuneonella</taxon>
    </lineage>
</organism>
<dbReference type="GO" id="GO:0000160">
    <property type="term" value="P:phosphorelay signal transduction system"/>
    <property type="evidence" value="ECO:0007669"/>
    <property type="project" value="InterPro"/>
</dbReference>
<dbReference type="SUPFAM" id="SSF52172">
    <property type="entry name" value="CheY-like"/>
    <property type="match status" value="1"/>
</dbReference>
<feature type="modified residue" description="4-aspartylphosphate" evidence="2">
    <location>
        <position position="54"/>
    </location>
</feature>
<dbReference type="Pfam" id="PF00072">
    <property type="entry name" value="Response_reg"/>
    <property type="match status" value="1"/>
</dbReference>